<dbReference type="Pfam" id="PF00664">
    <property type="entry name" value="ABC_membrane"/>
    <property type="match status" value="1"/>
</dbReference>
<comment type="subcellular location">
    <subcellularLocation>
        <location evidence="1">Cell membrane</location>
        <topology evidence="1">Multi-pass membrane protein</topology>
    </subcellularLocation>
</comment>
<reference evidence="11 12" key="1">
    <citation type="submission" date="2019-07" db="EMBL/GenBank/DDBJ databases">
        <title>Ln-dependent methylotrophs.</title>
        <authorList>
            <person name="Tani A."/>
        </authorList>
    </citation>
    <scope>NUCLEOTIDE SEQUENCE [LARGE SCALE GENOMIC DNA]</scope>
    <source>
        <strain evidence="11 12">SM89A</strain>
    </source>
</reference>
<dbReference type="PANTHER" id="PTHR24221">
    <property type="entry name" value="ATP-BINDING CASSETTE SUB-FAMILY B"/>
    <property type="match status" value="1"/>
</dbReference>
<dbReference type="EMBL" id="VJMF01000045">
    <property type="protein sequence ID" value="TRL32746.1"/>
    <property type="molecule type" value="Genomic_DNA"/>
</dbReference>
<dbReference type="SUPFAM" id="SSF90123">
    <property type="entry name" value="ABC transporter transmembrane region"/>
    <property type="match status" value="1"/>
</dbReference>
<dbReference type="InterPro" id="IPR036640">
    <property type="entry name" value="ABC1_TM_sf"/>
</dbReference>
<dbReference type="SUPFAM" id="SSF52540">
    <property type="entry name" value="P-loop containing nucleoside triphosphate hydrolases"/>
    <property type="match status" value="1"/>
</dbReference>
<dbReference type="Pfam" id="PF00005">
    <property type="entry name" value="ABC_tran"/>
    <property type="match status" value="1"/>
</dbReference>
<evidence type="ECO:0000256" key="7">
    <source>
        <dbReference type="ARBA" id="ARBA00023136"/>
    </source>
</evidence>
<dbReference type="InterPro" id="IPR039421">
    <property type="entry name" value="Type_1_exporter"/>
</dbReference>
<name>A0A549SSZ6_METSR</name>
<evidence type="ECO:0000313" key="11">
    <source>
        <dbReference type="EMBL" id="TRL32746.1"/>
    </source>
</evidence>
<keyword evidence="6 8" id="KW-1133">Transmembrane helix</keyword>
<dbReference type="InterPro" id="IPR017871">
    <property type="entry name" value="ABC_transporter-like_CS"/>
</dbReference>
<dbReference type="RefSeq" id="WP_142863175.1">
    <property type="nucleotide sequence ID" value="NZ_VJMF01000045.1"/>
</dbReference>
<evidence type="ECO:0000256" key="8">
    <source>
        <dbReference type="SAM" id="Phobius"/>
    </source>
</evidence>
<feature type="domain" description="ABC transporter" evidence="9">
    <location>
        <begin position="342"/>
        <end position="576"/>
    </location>
</feature>
<accession>A0A549SSZ6</accession>
<dbReference type="PROSITE" id="PS00211">
    <property type="entry name" value="ABC_TRANSPORTER_1"/>
    <property type="match status" value="1"/>
</dbReference>
<evidence type="ECO:0000256" key="2">
    <source>
        <dbReference type="ARBA" id="ARBA00005417"/>
    </source>
</evidence>
<evidence type="ECO:0000256" key="5">
    <source>
        <dbReference type="ARBA" id="ARBA00022840"/>
    </source>
</evidence>
<feature type="transmembrane region" description="Helical" evidence="8">
    <location>
        <begin position="31"/>
        <end position="55"/>
    </location>
</feature>
<gene>
    <name evidence="11" type="ORF">FM996_11765</name>
</gene>
<keyword evidence="3 8" id="KW-0812">Transmembrane</keyword>
<dbReference type="AlphaFoldDB" id="A0A549SSZ6"/>
<evidence type="ECO:0000256" key="3">
    <source>
        <dbReference type="ARBA" id="ARBA00022692"/>
    </source>
</evidence>
<dbReference type="PROSITE" id="PS50929">
    <property type="entry name" value="ABC_TM1F"/>
    <property type="match status" value="1"/>
</dbReference>
<organism evidence="11 12">
    <name type="scientific">Methylosinus sporium</name>
    <dbReference type="NCBI Taxonomy" id="428"/>
    <lineage>
        <taxon>Bacteria</taxon>
        <taxon>Pseudomonadati</taxon>
        <taxon>Pseudomonadota</taxon>
        <taxon>Alphaproteobacteria</taxon>
        <taxon>Hyphomicrobiales</taxon>
        <taxon>Methylocystaceae</taxon>
        <taxon>Methylosinus</taxon>
    </lineage>
</organism>
<dbReference type="GO" id="GO:0034040">
    <property type="term" value="F:ATPase-coupled lipid transmembrane transporter activity"/>
    <property type="evidence" value="ECO:0007669"/>
    <property type="project" value="TreeGrafter"/>
</dbReference>
<evidence type="ECO:0000256" key="4">
    <source>
        <dbReference type="ARBA" id="ARBA00022741"/>
    </source>
</evidence>
<sequence length="582" mass="64968">MHDQEYVRGKRYLFGWKWIWRSLIIKRQNTFTILMMTGLGYAFTVLFPISIQIIVDTAVKGHDLYRLLSVSTLALSVIFIEAAISNQRQKLVISLGTFLERRISRLMFSHLMRARIDNIYISSGETINHFQQSTKIHEFVTHHLPHVLFDGGGAVVAIILALCYDAVVGMLLISTIPFIIIITGKQLDELSDATDGYYNSIGNRQTLISEATTGLRTIKSLSLETMMIKKWKSATNIFIYKMIYVYDLSRKFIIRSQIASRLLTIFVLSVGCWRVFNGNLSVGELIAILLISERISGPILASSDLYNSFQSANVVVHQIATFMNQPRDRNNRTKSYFNNRIISISNVSLTYPGSSSAAIHNISVTFPETGLVAIVGRNGSGKSTLIKILLGLQLGYEGDVKIGGNDIKECSQRLLRLQFGVVDQDTVLFSGTIRENITSGRNISPADIYDALDFVGAHEFVRALPNDLDSEIGENGNRLSGGQRQRLSIARAIVRKPPIALFDEPTAFLDAEAAVALEKRLKGWAQNRLVILVTHHLAAARMADRILVFDAGCLVGDGHHEHLIKTTPEYASLWSNYTRDNA</sequence>
<dbReference type="Gene3D" id="3.40.50.300">
    <property type="entry name" value="P-loop containing nucleotide triphosphate hydrolases"/>
    <property type="match status" value="1"/>
</dbReference>
<dbReference type="PANTHER" id="PTHR24221:SF654">
    <property type="entry name" value="ATP-BINDING CASSETTE SUB-FAMILY B MEMBER 6"/>
    <property type="match status" value="1"/>
</dbReference>
<dbReference type="SMART" id="SM00382">
    <property type="entry name" value="AAA"/>
    <property type="match status" value="1"/>
</dbReference>
<comment type="similarity">
    <text evidence="2">Belongs to the ABC transporter superfamily.</text>
</comment>
<proteinExistence type="inferred from homology"/>
<dbReference type="GO" id="GO:0016887">
    <property type="term" value="F:ATP hydrolysis activity"/>
    <property type="evidence" value="ECO:0007669"/>
    <property type="project" value="InterPro"/>
</dbReference>
<comment type="caution">
    <text evidence="11">The sequence shown here is derived from an EMBL/GenBank/DDBJ whole genome shotgun (WGS) entry which is preliminary data.</text>
</comment>
<dbReference type="InterPro" id="IPR027417">
    <property type="entry name" value="P-loop_NTPase"/>
</dbReference>
<dbReference type="InterPro" id="IPR011527">
    <property type="entry name" value="ABC1_TM_dom"/>
</dbReference>
<evidence type="ECO:0000313" key="12">
    <source>
        <dbReference type="Proteomes" id="UP000316781"/>
    </source>
</evidence>
<feature type="transmembrane region" description="Helical" evidence="8">
    <location>
        <begin position="154"/>
        <end position="182"/>
    </location>
</feature>
<dbReference type="GO" id="GO:0005524">
    <property type="term" value="F:ATP binding"/>
    <property type="evidence" value="ECO:0007669"/>
    <property type="project" value="UniProtKB-KW"/>
</dbReference>
<dbReference type="Proteomes" id="UP000316781">
    <property type="component" value="Unassembled WGS sequence"/>
</dbReference>
<evidence type="ECO:0000256" key="1">
    <source>
        <dbReference type="ARBA" id="ARBA00004651"/>
    </source>
</evidence>
<dbReference type="InterPro" id="IPR003439">
    <property type="entry name" value="ABC_transporter-like_ATP-bd"/>
</dbReference>
<evidence type="ECO:0000256" key="6">
    <source>
        <dbReference type="ARBA" id="ARBA00022989"/>
    </source>
</evidence>
<dbReference type="PROSITE" id="PS50893">
    <property type="entry name" value="ABC_TRANSPORTER_2"/>
    <property type="match status" value="1"/>
</dbReference>
<feature type="transmembrane region" description="Helical" evidence="8">
    <location>
        <begin position="67"/>
        <end position="85"/>
    </location>
</feature>
<protein>
    <submittedName>
        <fullName evidence="11">ATP-binding cassette domain-containing protein</fullName>
    </submittedName>
</protein>
<dbReference type="GO" id="GO:0005886">
    <property type="term" value="C:plasma membrane"/>
    <property type="evidence" value="ECO:0007669"/>
    <property type="project" value="UniProtKB-SubCell"/>
</dbReference>
<dbReference type="GO" id="GO:0140359">
    <property type="term" value="F:ABC-type transporter activity"/>
    <property type="evidence" value="ECO:0007669"/>
    <property type="project" value="InterPro"/>
</dbReference>
<dbReference type="Gene3D" id="1.20.1560.10">
    <property type="entry name" value="ABC transporter type 1, transmembrane domain"/>
    <property type="match status" value="1"/>
</dbReference>
<evidence type="ECO:0000259" key="9">
    <source>
        <dbReference type="PROSITE" id="PS50893"/>
    </source>
</evidence>
<evidence type="ECO:0000259" key="10">
    <source>
        <dbReference type="PROSITE" id="PS50929"/>
    </source>
</evidence>
<feature type="domain" description="ABC transmembrane type-1" evidence="10">
    <location>
        <begin position="31"/>
        <end position="311"/>
    </location>
</feature>
<dbReference type="InterPro" id="IPR003593">
    <property type="entry name" value="AAA+_ATPase"/>
</dbReference>
<keyword evidence="5 11" id="KW-0067">ATP-binding</keyword>
<keyword evidence="7 8" id="KW-0472">Membrane</keyword>
<keyword evidence="4" id="KW-0547">Nucleotide-binding</keyword>